<dbReference type="Gene3D" id="1.10.8.100">
    <property type="entry name" value="Ribosomal RNA adenine dimethylase-like, domain 2"/>
    <property type="match status" value="1"/>
</dbReference>
<comment type="caution">
    <text evidence="1">The sequence shown here is derived from an EMBL/GenBank/DDBJ whole genome shotgun (WGS) entry which is preliminary data.</text>
</comment>
<dbReference type="AlphaFoldDB" id="A0A4U0TQB8"/>
<dbReference type="InterPro" id="IPR029063">
    <property type="entry name" value="SAM-dependent_MTases_sf"/>
</dbReference>
<keyword evidence="2" id="KW-1185">Reference proteome</keyword>
<dbReference type="OrthoDB" id="16079at2759"/>
<reference evidence="1 2" key="1">
    <citation type="submission" date="2017-03" db="EMBL/GenBank/DDBJ databases">
        <title>Genomes of endolithic fungi from Antarctica.</title>
        <authorList>
            <person name="Coleine C."/>
            <person name="Masonjones S."/>
            <person name="Stajich J.E."/>
        </authorList>
    </citation>
    <scope>NUCLEOTIDE SEQUENCE [LARGE SCALE GENOMIC DNA]</scope>
    <source>
        <strain evidence="1 2">CCFEE 6315</strain>
    </source>
</reference>
<dbReference type="EMBL" id="NAJL01000046">
    <property type="protein sequence ID" value="TKA24260.1"/>
    <property type="molecule type" value="Genomic_DNA"/>
</dbReference>
<dbReference type="InterPro" id="IPR023165">
    <property type="entry name" value="rRNA_Ade_diMease-like_C"/>
</dbReference>
<evidence type="ECO:0000313" key="2">
    <source>
        <dbReference type="Proteomes" id="UP000308549"/>
    </source>
</evidence>
<protein>
    <submittedName>
        <fullName evidence="1">Uncharacterized protein</fullName>
    </submittedName>
</protein>
<name>A0A4U0TQB8_9PEZI</name>
<accession>A0A4U0TQB8</accession>
<sequence length="624" mass="70194">MVYPVFKSVADQRHPITTKLTELFGGKLFERAKTRVKKAEGEGGPSPRVEIVSEKLIDDTIAYLAPTLEQHKGCTLVDIHPGACLFSSKLHDFLKPKRHVLMEPEERYYEAFIKPLLAQSGSTYRHTTMAGAHPVKYWQNYPILLDDPDFFPGHRALAPDDPRRRQFRSDILMIGNLARRYPIRRRTNSVHYSVMTMQHMAAAALTNDLIHRDGLVRTLWWVPESHASAVFPPTEAHRFASPLTLEMGSEVNLVVGTAGPWFSESLAISRLRRRPDVLDAVTRKRAQKSMAELGMRQPKDRPLLFQNEGVELDEEVVSPFDCLAKTPDELKKDIKDVADRLKKIRKTGLSGRIGGRALPPPIEQKLFDTIIFPQMRSIARGFGARRASPTGLATVADTVLRIIRLEASYKALEESGLDEASLKPFRNRILALSDEYEEFGAEKAGYKQWTNMIVDEQIAFFCKPPILALDGRKYEPLKAEETEVWPRSRKMMLLDQMPLTRDISVPDLAPAIDSANTAQMLIKHLMQARLKPLPAALETLAPNAAKDLIPQVPAISDPRKGGRMHLDSMRVRTMTAEMVEGLVKAWAEWPFKPTTIEMELALANLEPSGDGFEADAAEESLTEE</sequence>
<dbReference type="Proteomes" id="UP000308549">
    <property type="component" value="Unassembled WGS sequence"/>
</dbReference>
<gene>
    <name evidence="1" type="ORF">B0A50_06024</name>
</gene>
<dbReference type="Gene3D" id="3.40.50.150">
    <property type="entry name" value="Vaccinia Virus protein VP39"/>
    <property type="match status" value="1"/>
</dbReference>
<proteinExistence type="predicted"/>
<organism evidence="1 2">
    <name type="scientific">Salinomyces thailandicus</name>
    <dbReference type="NCBI Taxonomy" id="706561"/>
    <lineage>
        <taxon>Eukaryota</taxon>
        <taxon>Fungi</taxon>
        <taxon>Dikarya</taxon>
        <taxon>Ascomycota</taxon>
        <taxon>Pezizomycotina</taxon>
        <taxon>Dothideomycetes</taxon>
        <taxon>Dothideomycetidae</taxon>
        <taxon>Mycosphaerellales</taxon>
        <taxon>Teratosphaeriaceae</taxon>
        <taxon>Salinomyces</taxon>
    </lineage>
</organism>
<evidence type="ECO:0000313" key="1">
    <source>
        <dbReference type="EMBL" id="TKA24260.1"/>
    </source>
</evidence>